<protein>
    <recommendedName>
        <fullName evidence="6">Late embryogenesis abundant protein LEA-2 subgroup domain-containing protein</fullName>
    </recommendedName>
</protein>
<keyword evidence="3" id="KW-0812">Transmembrane</keyword>
<keyword evidence="5" id="KW-1185">Reference proteome</keyword>
<gene>
    <name evidence="4" type="ORF">LTRI10_LOCUS5326</name>
</gene>
<proteinExistence type="predicted"/>
<dbReference type="EMBL" id="OZ034813">
    <property type="protein sequence ID" value="CAL1357720.1"/>
    <property type="molecule type" value="Genomic_DNA"/>
</dbReference>
<feature type="transmembrane region" description="Helical" evidence="3">
    <location>
        <begin position="55"/>
        <end position="80"/>
    </location>
</feature>
<evidence type="ECO:0008006" key="6">
    <source>
        <dbReference type="Google" id="ProtNLM"/>
    </source>
</evidence>
<name>A0AAV2CN36_9ROSI</name>
<evidence type="ECO:0000313" key="4">
    <source>
        <dbReference type="EMBL" id="CAL1357720.1"/>
    </source>
</evidence>
<accession>A0AAV2CN36</accession>
<dbReference type="Proteomes" id="UP001497516">
    <property type="component" value="Chromosome 1"/>
</dbReference>
<organism evidence="4 5">
    <name type="scientific">Linum trigynum</name>
    <dbReference type="NCBI Taxonomy" id="586398"/>
    <lineage>
        <taxon>Eukaryota</taxon>
        <taxon>Viridiplantae</taxon>
        <taxon>Streptophyta</taxon>
        <taxon>Embryophyta</taxon>
        <taxon>Tracheophyta</taxon>
        <taxon>Spermatophyta</taxon>
        <taxon>Magnoliopsida</taxon>
        <taxon>eudicotyledons</taxon>
        <taxon>Gunneridae</taxon>
        <taxon>Pentapetalae</taxon>
        <taxon>rosids</taxon>
        <taxon>fabids</taxon>
        <taxon>Malpighiales</taxon>
        <taxon>Linaceae</taxon>
        <taxon>Linum</taxon>
    </lineage>
</organism>
<evidence type="ECO:0000256" key="3">
    <source>
        <dbReference type="SAM" id="Phobius"/>
    </source>
</evidence>
<dbReference type="PANTHER" id="PTHR31234:SF2">
    <property type="entry name" value="OS05G0199100 PROTEIN"/>
    <property type="match status" value="1"/>
</dbReference>
<evidence type="ECO:0000256" key="2">
    <source>
        <dbReference type="ARBA" id="ARBA00023136"/>
    </source>
</evidence>
<evidence type="ECO:0000256" key="1">
    <source>
        <dbReference type="ARBA" id="ARBA00004370"/>
    </source>
</evidence>
<dbReference type="PANTHER" id="PTHR31234">
    <property type="entry name" value="LATE EMBRYOGENESIS ABUNDANT (LEA) HYDROXYPROLINE-RICH GLYCOPROTEIN FAMILY"/>
    <property type="match status" value="1"/>
</dbReference>
<dbReference type="GO" id="GO:0098542">
    <property type="term" value="P:defense response to other organism"/>
    <property type="evidence" value="ECO:0007669"/>
    <property type="project" value="InterPro"/>
</dbReference>
<sequence>MGTQPESPLLPQHHQKKSKYADAAIVFPTATNPPTPPAASDELNDKKPQSKLTECLTVCCFAAILFFLFGGVITTAFMTYGQLAPYSPSADVVSAFVSVNNDTNGPKTGRLTANWAFTLNLRNALFCDSCQGVYPYQVEASVYYHGGEDGGGHMLASTHQFSGLTVDPSRDDPTFLIELGAEEADVGESVVAAIFKDVAELEQNRLRFRAVVLVWVRVKPSNLRSRYYLARISCDPFWTGSAGIAGKSLEDSKKCQVHVTRQSKPSTLDEDRTRLSTT</sequence>
<comment type="subcellular location">
    <subcellularLocation>
        <location evidence="1">Membrane</location>
    </subcellularLocation>
</comment>
<reference evidence="4 5" key="1">
    <citation type="submission" date="2024-04" db="EMBL/GenBank/DDBJ databases">
        <authorList>
            <person name="Fracassetti M."/>
        </authorList>
    </citation>
    <scope>NUCLEOTIDE SEQUENCE [LARGE SCALE GENOMIC DNA]</scope>
</reference>
<evidence type="ECO:0000313" key="5">
    <source>
        <dbReference type="Proteomes" id="UP001497516"/>
    </source>
</evidence>
<dbReference type="AlphaFoldDB" id="A0AAV2CN36"/>
<dbReference type="GO" id="GO:0016020">
    <property type="term" value="C:membrane"/>
    <property type="evidence" value="ECO:0007669"/>
    <property type="project" value="UniProtKB-SubCell"/>
</dbReference>
<keyword evidence="2 3" id="KW-0472">Membrane</keyword>
<keyword evidence="3" id="KW-1133">Transmembrane helix</keyword>
<dbReference type="InterPro" id="IPR044839">
    <property type="entry name" value="NDR1-like"/>
</dbReference>